<dbReference type="GO" id="GO:0003700">
    <property type="term" value="F:DNA-binding transcription factor activity"/>
    <property type="evidence" value="ECO:0007669"/>
    <property type="project" value="InterPro"/>
</dbReference>
<dbReference type="Proteomes" id="UP000053328">
    <property type="component" value="Unassembled WGS sequence"/>
</dbReference>
<dbReference type="AlphaFoldDB" id="A0A0D2B4G4"/>
<dbReference type="GeneID" id="27335831"/>
<keyword evidence="5" id="KW-1185">Reference proteome</keyword>
<dbReference type="RefSeq" id="XP_016233776.1">
    <property type="nucleotide sequence ID" value="XM_016383073.1"/>
</dbReference>
<evidence type="ECO:0000313" key="5">
    <source>
        <dbReference type="Proteomes" id="UP000053328"/>
    </source>
</evidence>
<dbReference type="Pfam" id="PF04082">
    <property type="entry name" value="Fungal_trans"/>
    <property type="match status" value="1"/>
</dbReference>
<feature type="region of interest" description="Disordered" evidence="2">
    <location>
        <begin position="68"/>
        <end position="108"/>
    </location>
</feature>
<evidence type="ECO:0000256" key="1">
    <source>
        <dbReference type="ARBA" id="ARBA00023242"/>
    </source>
</evidence>
<dbReference type="STRING" id="91928.A0A0D2B4G4"/>
<dbReference type="CDD" id="cd12148">
    <property type="entry name" value="fungal_TF_MHR"/>
    <property type="match status" value="1"/>
</dbReference>
<dbReference type="SMART" id="SM00906">
    <property type="entry name" value="Fungal_trans"/>
    <property type="match status" value="1"/>
</dbReference>
<dbReference type="OrthoDB" id="4118202at2759"/>
<dbReference type="GO" id="GO:0006351">
    <property type="term" value="P:DNA-templated transcription"/>
    <property type="evidence" value="ECO:0007669"/>
    <property type="project" value="InterPro"/>
</dbReference>
<dbReference type="GO" id="GO:0003677">
    <property type="term" value="F:DNA binding"/>
    <property type="evidence" value="ECO:0007669"/>
    <property type="project" value="InterPro"/>
</dbReference>
<feature type="region of interest" description="Disordered" evidence="2">
    <location>
        <begin position="587"/>
        <end position="612"/>
    </location>
</feature>
<feature type="region of interest" description="Disordered" evidence="2">
    <location>
        <begin position="16"/>
        <end position="35"/>
    </location>
</feature>
<keyword evidence="1" id="KW-0539">Nucleus</keyword>
<evidence type="ECO:0000259" key="3">
    <source>
        <dbReference type="SMART" id="SM00906"/>
    </source>
</evidence>
<feature type="compositionally biased region" description="Polar residues" evidence="2">
    <location>
        <begin position="600"/>
        <end position="612"/>
    </location>
</feature>
<name>A0A0D2B4G4_9EURO</name>
<reference evidence="4 5" key="1">
    <citation type="submission" date="2015-01" db="EMBL/GenBank/DDBJ databases">
        <title>The Genome Sequence of Exophiala spinifera CBS89968.</title>
        <authorList>
            <consortium name="The Broad Institute Genomics Platform"/>
            <person name="Cuomo C."/>
            <person name="de Hoog S."/>
            <person name="Gorbushina A."/>
            <person name="Stielow B."/>
            <person name="Teixiera M."/>
            <person name="Abouelleil A."/>
            <person name="Chapman S.B."/>
            <person name="Priest M."/>
            <person name="Young S.K."/>
            <person name="Wortman J."/>
            <person name="Nusbaum C."/>
            <person name="Birren B."/>
        </authorList>
    </citation>
    <scope>NUCLEOTIDE SEQUENCE [LARGE SCALE GENOMIC DNA]</scope>
    <source>
        <strain evidence="4 5">CBS 89968</strain>
    </source>
</reference>
<evidence type="ECO:0000313" key="4">
    <source>
        <dbReference type="EMBL" id="KIW13560.1"/>
    </source>
</evidence>
<sequence>MSTRLVRLEALINSSSKTHRADAHGGHGRAAPTEDTSIVRTNFRVAALPKDDRSAITIHEVERLDNATRSESTWVPSNLDSTLDRRQPRSVAGANFDGQGNSTGSDHDQMPRVIIDAAYFQSQQSQTATTATTGLKSPSVAKTGSAQALAESPKQLLAEMSNREYFAFFTKSLDAAFGIVDQYWFCTTLLEHFRRPSPDDEDLSWFALRFTVYAFGCRIALSQTEPYARAAEASMALFRNALSVQSDIMHRHATINGVRALSLMAYFSEGIGSPHMTYTLISNAMRLAIAKGLHCQAPPTWRLSRREILQRNQLFWNIYVLDRQISSRSGLPPAIDDDEISCETPEISTSVSDTSATFTTICVLLGQIQSQAYRRLSSARARRQPTEKMIRAVTELNAKVDSLKHTVKHFIPFDDAVEDTQLPQNMTRCQLMVAYFLYYSVLIDIHSSLLVPWFHFTDSGQFDAFRAQVESSCRTVAETARRIILCTGLIRLKPNTPVLLALYGPFRASIMLFIHILSNPGAATAQSDLVLMGVASGYAHRLNFETGGAFNWPYIGEWAAAASAAVHSARPSGAGFAAQVREPNTAMMDSSDAGVGAQNEAESNTPNSGENQYFQELFDPSFEGDMDLWSTLVPVVSSEELDMDIFAT</sequence>
<dbReference type="PANTHER" id="PTHR46910">
    <property type="entry name" value="TRANSCRIPTION FACTOR PDR1"/>
    <property type="match status" value="1"/>
</dbReference>
<gene>
    <name evidence="4" type="ORF">PV08_08748</name>
</gene>
<dbReference type="VEuPathDB" id="FungiDB:PV08_08748"/>
<dbReference type="GO" id="GO:0008270">
    <property type="term" value="F:zinc ion binding"/>
    <property type="evidence" value="ECO:0007669"/>
    <property type="project" value="InterPro"/>
</dbReference>
<dbReference type="PANTHER" id="PTHR46910:SF25">
    <property type="entry name" value="ABC-TRANSPORTER-REGULATING TRANSCRIPTION FACTOR"/>
    <property type="match status" value="1"/>
</dbReference>
<feature type="domain" description="Xylanolytic transcriptional activator regulatory" evidence="3">
    <location>
        <begin position="277"/>
        <end position="351"/>
    </location>
</feature>
<accession>A0A0D2B4G4</accession>
<dbReference type="HOGENOM" id="CLU_016058_0_0_1"/>
<organism evidence="4 5">
    <name type="scientific">Exophiala spinifera</name>
    <dbReference type="NCBI Taxonomy" id="91928"/>
    <lineage>
        <taxon>Eukaryota</taxon>
        <taxon>Fungi</taxon>
        <taxon>Dikarya</taxon>
        <taxon>Ascomycota</taxon>
        <taxon>Pezizomycotina</taxon>
        <taxon>Eurotiomycetes</taxon>
        <taxon>Chaetothyriomycetidae</taxon>
        <taxon>Chaetothyriales</taxon>
        <taxon>Herpotrichiellaceae</taxon>
        <taxon>Exophiala</taxon>
    </lineage>
</organism>
<feature type="compositionally biased region" description="Polar residues" evidence="2">
    <location>
        <begin position="69"/>
        <end position="81"/>
    </location>
</feature>
<evidence type="ECO:0000256" key="2">
    <source>
        <dbReference type="SAM" id="MobiDB-lite"/>
    </source>
</evidence>
<protein>
    <recommendedName>
        <fullName evidence="3">Xylanolytic transcriptional activator regulatory domain-containing protein</fullName>
    </recommendedName>
</protein>
<dbReference type="InterPro" id="IPR050987">
    <property type="entry name" value="AtrR-like"/>
</dbReference>
<proteinExistence type="predicted"/>
<dbReference type="InterPro" id="IPR007219">
    <property type="entry name" value="XnlR_reg_dom"/>
</dbReference>
<dbReference type="EMBL" id="KN847497">
    <property type="protein sequence ID" value="KIW13560.1"/>
    <property type="molecule type" value="Genomic_DNA"/>
</dbReference>